<evidence type="ECO:0000259" key="2">
    <source>
        <dbReference type="PROSITE" id="PS51677"/>
    </source>
</evidence>
<evidence type="ECO:0000313" key="4">
    <source>
        <dbReference type="Proteomes" id="UP000092952"/>
    </source>
</evidence>
<evidence type="ECO:0000313" key="3">
    <source>
        <dbReference type="EMBL" id="ANX03449.1"/>
    </source>
</evidence>
<keyword evidence="1" id="KW-0732">Signal</keyword>
<dbReference type="GO" id="GO:0005975">
    <property type="term" value="P:carbohydrate metabolic process"/>
    <property type="evidence" value="ECO:0007669"/>
    <property type="project" value="InterPro"/>
</dbReference>
<evidence type="ECO:0000256" key="1">
    <source>
        <dbReference type="ARBA" id="ARBA00022729"/>
    </source>
</evidence>
<dbReference type="PROSITE" id="PS51677">
    <property type="entry name" value="NODB"/>
    <property type="match status" value="1"/>
</dbReference>
<dbReference type="InParanoid" id="A0A1B1YRY1"/>
<dbReference type="InterPro" id="IPR051398">
    <property type="entry name" value="Polysacch_Deacetylase"/>
</dbReference>
<dbReference type="AlphaFoldDB" id="A0A1B1YRY1"/>
<reference evidence="4" key="1">
    <citation type="submission" date="2016-03" db="EMBL/GenBank/DDBJ databases">
        <title>Complete genome sequence of Solimmundus cernigliae, representing a novel lineage of polycyclic aromatic hydrocarbon degraders within the Gammaproteobacteria.</title>
        <authorList>
            <person name="Singleton D.R."/>
            <person name="Dickey A.N."/>
            <person name="Scholl E.H."/>
            <person name="Wright F.A."/>
            <person name="Aitken M.D."/>
        </authorList>
    </citation>
    <scope>NUCLEOTIDE SEQUENCE [LARGE SCALE GENOMIC DNA]</scope>
    <source>
        <strain evidence="4">TR3.2</strain>
    </source>
</reference>
<sequence length="246" mass="27511">MTGTGRVSILMYHQVGQFAPMREHRSTYCDHRNFAAQMAWLHRLRYAVLRLDEAIAGLRGERPLPPRAVVLTFDDGYENFCEYAWPVLAQYGFPAMVYLLADRLGQPAAWFAADGRATPPLMSASRVRELHRAGVDFGSHGLSHQRLAQIDPDVARQEVSDSRHRLEAVLGAPVRHFCYPYGSYDETVVNMVAEAGYVSATTCDRAAAYPGQDLLRLPRKAISFGDNLAGYAWKLHMKNQPRGVGC</sequence>
<dbReference type="EMBL" id="CP014671">
    <property type="protein sequence ID" value="ANX03449.1"/>
    <property type="molecule type" value="Genomic_DNA"/>
</dbReference>
<dbReference type="Proteomes" id="UP000092952">
    <property type="component" value="Chromosome"/>
</dbReference>
<dbReference type="FunCoup" id="A0A1B1YRY1">
    <property type="interactions" value="78"/>
</dbReference>
<protein>
    <submittedName>
        <fullName evidence="3">Polysaccharide deacetylase</fullName>
    </submittedName>
</protein>
<dbReference type="OrthoDB" id="9814639at2"/>
<keyword evidence="4" id="KW-1185">Reference proteome</keyword>
<dbReference type="InterPro" id="IPR011330">
    <property type="entry name" value="Glyco_hydro/deAcase_b/a-brl"/>
</dbReference>
<dbReference type="STRING" id="1810504.PG2T_04080"/>
<organism evidence="3 4">
    <name type="scientific">Immundisolibacter cernigliae</name>
    <dbReference type="NCBI Taxonomy" id="1810504"/>
    <lineage>
        <taxon>Bacteria</taxon>
        <taxon>Pseudomonadati</taxon>
        <taxon>Pseudomonadota</taxon>
        <taxon>Gammaproteobacteria</taxon>
        <taxon>Immundisolibacterales</taxon>
        <taxon>Immundisolibacteraceae</taxon>
        <taxon>Immundisolibacter</taxon>
    </lineage>
</organism>
<dbReference type="Gene3D" id="3.20.20.370">
    <property type="entry name" value="Glycoside hydrolase/deacetylase"/>
    <property type="match status" value="1"/>
</dbReference>
<dbReference type="CDD" id="cd10918">
    <property type="entry name" value="CE4_NodB_like_5s_6s"/>
    <property type="match status" value="1"/>
</dbReference>
<dbReference type="KEGG" id="gbi:PG2T_04080"/>
<dbReference type="InterPro" id="IPR002509">
    <property type="entry name" value="NODB_dom"/>
</dbReference>
<dbReference type="RefSeq" id="WP_068802944.1">
    <property type="nucleotide sequence ID" value="NZ_CP014671.1"/>
</dbReference>
<dbReference type="Pfam" id="PF01522">
    <property type="entry name" value="Polysacc_deac_1"/>
    <property type="match status" value="1"/>
</dbReference>
<name>A0A1B1YRY1_9GAMM</name>
<gene>
    <name evidence="3" type="ORF">PG2T_04080</name>
</gene>
<dbReference type="PANTHER" id="PTHR34216">
    <property type="match status" value="1"/>
</dbReference>
<accession>A0A1B1YRY1</accession>
<dbReference type="SUPFAM" id="SSF88713">
    <property type="entry name" value="Glycoside hydrolase/deacetylase"/>
    <property type="match status" value="1"/>
</dbReference>
<dbReference type="GO" id="GO:0016810">
    <property type="term" value="F:hydrolase activity, acting on carbon-nitrogen (but not peptide) bonds"/>
    <property type="evidence" value="ECO:0007669"/>
    <property type="project" value="InterPro"/>
</dbReference>
<dbReference type="PANTHER" id="PTHR34216:SF7">
    <property type="entry name" value="POLY-BETA-1,6-N-ACETYL-D-GLUCOSAMINE N-DEACETYLASE"/>
    <property type="match status" value="1"/>
</dbReference>
<feature type="domain" description="NodB homology" evidence="2">
    <location>
        <begin position="67"/>
        <end position="246"/>
    </location>
</feature>
<proteinExistence type="predicted"/>